<evidence type="ECO:0000256" key="1">
    <source>
        <dbReference type="SAM" id="MobiDB-lite"/>
    </source>
</evidence>
<name>A0ABX8CRY7_9NOCA</name>
<organism evidence="2 3">
    <name type="scientific">Nocardia tengchongensis</name>
    <dbReference type="NCBI Taxonomy" id="2055889"/>
    <lineage>
        <taxon>Bacteria</taxon>
        <taxon>Bacillati</taxon>
        <taxon>Actinomycetota</taxon>
        <taxon>Actinomycetes</taxon>
        <taxon>Mycobacteriales</taxon>
        <taxon>Nocardiaceae</taxon>
        <taxon>Nocardia</taxon>
    </lineage>
</organism>
<evidence type="ECO:0000313" key="2">
    <source>
        <dbReference type="EMBL" id="QVI22676.1"/>
    </source>
</evidence>
<dbReference type="RefSeq" id="WP_213558755.1">
    <property type="nucleotide sequence ID" value="NZ_JBHZDI010000013.1"/>
</dbReference>
<gene>
    <name evidence="2" type="ORF">KHQ06_06560</name>
</gene>
<dbReference type="EMBL" id="CP074371">
    <property type="protein sequence ID" value="QVI22676.1"/>
    <property type="molecule type" value="Genomic_DNA"/>
</dbReference>
<evidence type="ECO:0000313" key="3">
    <source>
        <dbReference type="Proteomes" id="UP000683310"/>
    </source>
</evidence>
<sequence length="798" mass="79006">MTTSGQPAPGKRITLPSGALWEGGPTPGTSLVTLPDQDPILVSDNGSGAPNSLVGRSGPFAALAHAFEEVLGHVPNFFADRVASQALNLLRDTSKGDETETRIVKFSAKTTLLNPAKRGGQRGAEDPEDQSDSVFDQNPVRRAGGGLVYKPGDTVADGGLVSGPGGSSSDLVHLAASRGEYVVNADAAARALSLLDAINSGWVPSADFLAGMLPSLAGADASRTTAPSNPNQWRDLLGQGVIADTLGGLGNAAVDAASWAGAALGSALAPMLGPGGLLAARPGLPASASVRNDSGLTDSGTAVPMTASIQATPSATLGFLGTAQPNSPAGASGELGSLAAALGSGISGAATAAGSRLGEMLGAAIQPALGPAGELAPVIGEQLGRLIGSQFGSQLSTSLTVQAGLGGGQASSGSGTGGAAGAAPGGAGSDYIEGGSAPEPTRGGGTVVEAAGPAATTGGSGNIIGQTNPDGSRWEYVAANPELGTSAGWALFTPKRLVPSDAVPDGFSVGNFIPDEDGAPRRMVPSSTGLNWIDALTGRTGPSGLQDPKEEVHQYNPYSGNFTDLVTVAADKVGRDLGTLLAPVLGPQAPENFAELANTLLTPIGQAYSAADPGKNWTNTLGYWIKNLTGIEWSPTGTSGSQSATSLTNEQQIGVSAFSSAITGVQQHGLLGGLTGAISGAASTAGSAVGTAIGTMIAPFLGPAAALGPAVGSILGSMVGGSIAEEFTRPIEWAGNAVKELVGTGFGLTDLAAGPGGHTARGDIYNFNGMDPKSAGIAVERVRRRRAVAQQRGGGFGR</sequence>
<reference evidence="2 3" key="1">
    <citation type="submission" date="2021-04" db="EMBL/GenBank/DDBJ databases">
        <title>Nocardia tengchongensis.</title>
        <authorList>
            <person name="Zhuang k."/>
            <person name="Ran Y."/>
            <person name="Li W."/>
        </authorList>
    </citation>
    <scope>NUCLEOTIDE SEQUENCE [LARGE SCALE GENOMIC DNA]</scope>
    <source>
        <strain evidence="2 3">CFH S0057</strain>
    </source>
</reference>
<feature type="region of interest" description="Disordered" evidence="1">
    <location>
        <begin position="405"/>
        <end position="444"/>
    </location>
</feature>
<feature type="region of interest" description="Disordered" evidence="1">
    <location>
        <begin position="114"/>
        <end position="140"/>
    </location>
</feature>
<accession>A0ABX8CRY7</accession>
<keyword evidence="3" id="KW-1185">Reference proteome</keyword>
<proteinExistence type="predicted"/>
<dbReference type="Proteomes" id="UP000683310">
    <property type="component" value="Chromosome"/>
</dbReference>
<protein>
    <submittedName>
        <fullName evidence="2">Uncharacterized protein</fullName>
    </submittedName>
</protein>
<feature type="region of interest" description="Disordered" evidence="1">
    <location>
        <begin position="1"/>
        <end position="32"/>
    </location>
</feature>
<feature type="compositionally biased region" description="Gly residues" evidence="1">
    <location>
        <begin position="405"/>
        <end position="428"/>
    </location>
</feature>